<dbReference type="PANTHER" id="PTHR37048:SF2">
    <property type="entry name" value="QUESTIONABLE PROTEIN"/>
    <property type="match status" value="1"/>
</dbReference>
<evidence type="ECO:0000256" key="1">
    <source>
        <dbReference type="SAM" id="Phobius"/>
    </source>
</evidence>
<keyword evidence="1" id="KW-1133">Transmembrane helix</keyword>
<keyword evidence="1" id="KW-0812">Transmembrane</keyword>
<keyword evidence="1" id="KW-0472">Membrane</keyword>
<dbReference type="AlphaFoldDB" id="A0A6A6UH33"/>
<dbReference type="OrthoDB" id="3537171at2759"/>
<accession>A0A6A6UH33</accession>
<keyword evidence="3" id="KW-1185">Reference proteome</keyword>
<feature type="transmembrane region" description="Helical" evidence="1">
    <location>
        <begin position="393"/>
        <end position="413"/>
    </location>
</feature>
<name>A0A6A6UH33_9PEZI</name>
<dbReference type="PANTHER" id="PTHR37048">
    <property type="entry name" value="QUESTIONABLE PROTEIN"/>
    <property type="match status" value="1"/>
</dbReference>
<protein>
    <submittedName>
        <fullName evidence="2">Uncharacterized protein</fullName>
    </submittedName>
</protein>
<proteinExistence type="predicted"/>
<dbReference type="EMBL" id="MU004232">
    <property type="protein sequence ID" value="KAF2671585.1"/>
    <property type="molecule type" value="Genomic_DNA"/>
</dbReference>
<reference evidence="2" key="1">
    <citation type="journal article" date="2020" name="Stud. Mycol.">
        <title>101 Dothideomycetes genomes: a test case for predicting lifestyles and emergence of pathogens.</title>
        <authorList>
            <person name="Haridas S."/>
            <person name="Albert R."/>
            <person name="Binder M."/>
            <person name="Bloem J."/>
            <person name="Labutti K."/>
            <person name="Salamov A."/>
            <person name="Andreopoulos B."/>
            <person name="Baker S."/>
            <person name="Barry K."/>
            <person name="Bills G."/>
            <person name="Bluhm B."/>
            <person name="Cannon C."/>
            <person name="Castanera R."/>
            <person name="Culley D."/>
            <person name="Daum C."/>
            <person name="Ezra D."/>
            <person name="Gonzalez J."/>
            <person name="Henrissat B."/>
            <person name="Kuo A."/>
            <person name="Liang C."/>
            <person name="Lipzen A."/>
            <person name="Lutzoni F."/>
            <person name="Magnuson J."/>
            <person name="Mondo S."/>
            <person name="Nolan M."/>
            <person name="Ohm R."/>
            <person name="Pangilinan J."/>
            <person name="Park H.-J."/>
            <person name="Ramirez L."/>
            <person name="Alfaro M."/>
            <person name="Sun H."/>
            <person name="Tritt A."/>
            <person name="Yoshinaga Y."/>
            <person name="Zwiers L.-H."/>
            <person name="Turgeon B."/>
            <person name="Goodwin S."/>
            <person name="Spatafora J."/>
            <person name="Crous P."/>
            <person name="Grigoriev I."/>
        </authorList>
    </citation>
    <scope>NUCLEOTIDE SEQUENCE</scope>
    <source>
        <strain evidence="2">CBS 115976</strain>
    </source>
</reference>
<sequence>MNFEHLNPQNPLSQFLPTHFKPTQLTSPNVIAMSPTLPSLALSNLYHPGDICWLKDEEDCEESADEVTLPDFCFDHPVVILWLESTGETAAFFMVTSFGGTSLENKHPYKELRKLHVPICPSAPNWELGGLRLELEDGQSLRKNSYVKIEFVRKCKLSSLLPKPQKLTAQSLKRLLEFAPGRPVEESPLNETTPIAEEDAIPPVARPILLPAPPKRPILLPAPPTRPILLPAPPTKPILLPPPPPRPILLPAPPPRPILLPAPAPKPILLPAPPARPVPLIVPVAVAQTILLPASQGVQPASEQSVPHYIQPATFPSEEALTRLGNSQSSPISTPVTLGTSNHSPIPNSYGPLLSGQPIVEYGTFGHTKRCRILKGLDWLRTTLLSDEALRTYAMVLVVLVILVFLGLCLLGTRHLATMLWSWMKHVGPGVQKWVVDSIEAIRETVKSWMGIEDVGAEPWRWARTVRCNVL</sequence>
<evidence type="ECO:0000313" key="3">
    <source>
        <dbReference type="Proteomes" id="UP000799302"/>
    </source>
</evidence>
<gene>
    <name evidence="2" type="ORF">BT63DRAFT_476466</name>
</gene>
<dbReference type="Proteomes" id="UP000799302">
    <property type="component" value="Unassembled WGS sequence"/>
</dbReference>
<evidence type="ECO:0000313" key="2">
    <source>
        <dbReference type="EMBL" id="KAF2671585.1"/>
    </source>
</evidence>
<organism evidence="2 3">
    <name type="scientific">Microthyrium microscopicum</name>
    <dbReference type="NCBI Taxonomy" id="703497"/>
    <lineage>
        <taxon>Eukaryota</taxon>
        <taxon>Fungi</taxon>
        <taxon>Dikarya</taxon>
        <taxon>Ascomycota</taxon>
        <taxon>Pezizomycotina</taxon>
        <taxon>Dothideomycetes</taxon>
        <taxon>Dothideomycetes incertae sedis</taxon>
        <taxon>Microthyriales</taxon>
        <taxon>Microthyriaceae</taxon>
        <taxon>Microthyrium</taxon>
    </lineage>
</organism>